<feature type="binding site" evidence="6">
    <location>
        <position position="82"/>
    </location>
    <ligand>
        <name>S-adenosyl-L-methionine</name>
        <dbReference type="ChEBI" id="CHEBI:59789"/>
    </ligand>
</feature>
<feature type="binding site" evidence="6">
    <location>
        <position position="146"/>
    </location>
    <ligand>
        <name>S-adenosyl-L-methionine</name>
        <dbReference type="ChEBI" id="CHEBI:59789"/>
    </ligand>
</feature>
<feature type="binding site" evidence="6">
    <location>
        <position position="123"/>
    </location>
    <ligand>
        <name>S-adenosyl-L-methionine</name>
        <dbReference type="ChEBI" id="CHEBI:59789"/>
    </ligand>
</feature>
<feature type="binding site" evidence="6">
    <location>
        <position position="88"/>
    </location>
    <ligand>
        <name>S-adenosyl-L-methionine</name>
        <dbReference type="ChEBI" id="CHEBI:59789"/>
    </ligand>
</feature>
<feature type="binding site" evidence="6">
    <location>
        <position position="84"/>
    </location>
    <ligand>
        <name>S-adenosyl-L-methionine</name>
        <dbReference type="ChEBI" id="CHEBI:59789"/>
    </ligand>
</feature>
<keyword evidence="3 5" id="KW-0808">Transferase</keyword>
<reference evidence="8 9" key="1">
    <citation type="journal article" date="2020" name="Nature">
        <title>Bacterial chemolithoautotrophy via manganese oxidation.</title>
        <authorList>
            <person name="Yu H."/>
            <person name="Leadbetter J.R."/>
        </authorList>
    </citation>
    <scope>NUCLEOTIDE SEQUENCE [LARGE SCALE GENOMIC DNA]</scope>
    <source>
        <strain evidence="8 9">RBP-1</strain>
    </source>
</reference>
<dbReference type="Proteomes" id="UP000521868">
    <property type="component" value="Unassembled WGS sequence"/>
</dbReference>
<evidence type="ECO:0000256" key="5">
    <source>
        <dbReference type="PIRNR" id="PIRNR000410"/>
    </source>
</evidence>
<keyword evidence="9" id="KW-1185">Reference proteome</keyword>
<evidence type="ECO:0000256" key="6">
    <source>
        <dbReference type="PIRSR" id="PIRSR000410-1"/>
    </source>
</evidence>
<dbReference type="SUPFAM" id="SSF47757">
    <property type="entry name" value="Chemotaxis receptor methyltransferase CheR, N-terminal domain"/>
    <property type="match status" value="1"/>
</dbReference>
<dbReference type="PANTHER" id="PTHR24422">
    <property type="entry name" value="CHEMOTAXIS PROTEIN METHYLTRANSFERASE"/>
    <property type="match status" value="1"/>
</dbReference>
<protein>
    <recommendedName>
        <fullName evidence="5">Chemotaxis protein methyltransferase</fullName>
        <ecNumber evidence="5">2.1.1.80</ecNumber>
    </recommendedName>
</protein>
<dbReference type="PRINTS" id="PR00996">
    <property type="entry name" value="CHERMTFRASE"/>
</dbReference>
<dbReference type="GO" id="GO:0032259">
    <property type="term" value="P:methylation"/>
    <property type="evidence" value="ECO:0007669"/>
    <property type="project" value="UniProtKB-KW"/>
</dbReference>
<dbReference type="InterPro" id="IPR022641">
    <property type="entry name" value="CheR_N"/>
</dbReference>
<dbReference type="PANTHER" id="PTHR24422:SF26">
    <property type="entry name" value="CHEMOTAXIS PROTEIN METHYLTRANSFERASE"/>
    <property type="match status" value="1"/>
</dbReference>
<dbReference type="InterPro" id="IPR029063">
    <property type="entry name" value="SAM-dependent_MTases_sf"/>
</dbReference>
<dbReference type="CDD" id="cd02440">
    <property type="entry name" value="AdoMet_MTases"/>
    <property type="match status" value="1"/>
</dbReference>
<keyword evidence="2 5" id="KW-0489">Methyltransferase</keyword>
<proteinExistence type="predicted"/>
<evidence type="ECO:0000259" key="7">
    <source>
        <dbReference type="PROSITE" id="PS50123"/>
    </source>
</evidence>
<evidence type="ECO:0000313" key="9">
    <source>
        <dbReference type="Proteomes" id="UP000521868"/>
    </source>
</evidence>
<accession>A0A7X6DI00</accession>
<dbReference type="SMART" id="SM00138">
    <property type="entry name" value="MeTrc"/>
    <property type="match status" value="1"/>
</dbReference>
<dbReference type="InterPro" id="IPR026024">
    <property type="entry name" value="Chemotaxis_MeTrfase_CheR"/>
</dbReference>
<dbReference type="PROSITE" id="PS50123">
    <property type="entry name" value="CHER"/>
    <property type="match status" value="1"/>
</dbReference>
<dbReference type="EMBL" id="VTOX01000006">
    <property type="protein sequence ID" value="NKE67513.1"/>
    <property type="molecule type" value="Genomic_DNA"/>
</dbReference>
<dbReference type="InterPro" id="IPR036804">
    <property type="entry name" value="CheR_N_sf"/>
</dbReference>
<evidence type="ECO:0000313" key="8">
    <source>
        <dbReference type="EMBL" id="NKE67513.1"/>
    </source>
</evidence>
<feature type="binding site" evidence="6">
    <location>
        <begin position="204"/>
        <end position="205"/>
    </location>
    <ligand>
        <name>S-adenosyl-L-methionine</name>
        <dbReference type="ChEBI" id="CHEBI:59789"/>
    </ligand>
</feature>
<organism evidence="8 9">
    <name type="scientific">Ramlibacter lithotrophicus</name>
    <dbReference type="NCBI Taxonomy" id="2606681"/>
    <lineage>
        <taxon>Bacteria</taxon>
        <taxon>Pseudomonadati</taxon>
        <taxon>Pseudomonadota</taxon>
        <taxon>Betaproteobacteria</taxon>
        <taxon>Burkholderiales</taxon>
        <taxon>Comamonadaceae</taxon>
        <taxon>Ramlibacter</taxon>
    </lineage>
</organism>
<evidence type="ECO:0000256" key="3">
    <source>
        <dbReference type="ARBA" id="ARBA00022679"/>
    </source>
</evidence>
<feature type="binding site" evidence="6">
    <location>
        <begin position="221"/>
        <end position="222"/>
    </location>
    <ligand>
        <name>S-adenosyl-L-methionine</name>
        <dbReference type="ChEBI" id="CHEBI:59789"/>
    </ligand>
</feature>
<dbReference type="GO" id="GO:0008983">
    <property type="term" value="F:protein-glutamate O-methyltransferase activity"/>
    <property type="evidence" value="ECO:0007669"/>
    <property type="project" value="UniProtKB-EC"/>
</dbReference>
<evidence type="ECO:0000256" key="1">
    <source>
        <dbReference type="ARBA" id="ARBA00001541"/>
    </source>
</evidence>
<dbReference type="EC" id="2.1.1.80" evidence="5"/>
<dbReference type="AlphaFoldDB" id="A0A7X6DI00"/>
<comment type="function">
    <text evidence="5">Methylation of the membrane-bound methyl-accepting chemotaxis proteins (MCP) to form gamma-glutamyl methyl ester residues in MCP.</text>
</comment>
<dbReference type="PIRSF" id="PIRSF000410">
    <property type="entry name" value="CheR"/>
    <property type="match status" value="1"/>
</dbReference>
<evidence type="ECO:0000256" key="2">
    <source>
        <dbReference type="ARBA" id="ARBA00022603"/>
    </source>
</evidence>
<dbReference type="Pfam" id="PF03705">
    <property type="entry name" value="CheR_N"/>
    <property type="match status" value="1"/>
</dbReference>
<comment type="caution">
    <text evidence="8">The sequence shown here is derived from an EMBL/GenBank/DDBJ whole genome shotgun (WGS) entry which is preliminary data.</text>
</comment>
<comment type="catalytic activity">
    <reaction evidence="1 5">
        <text>L-glutamyl-[protein] + S-adenosyl-L-methionine = [protein]-L-glutamate 5-O-methyl ester + S-adenosyl-L-homocysteine</text>
        <dbReference type="Rhea" id="RHEA:24452"/>
        <dbReference type="Rhea" id="RHEA-COMP:10208"/>
        <dbReference type="Rhea" id="RHEA-COMP:10311"/>
        <dbReference type="ChEBI" id="CHEBI:29973"/>
        <dbReference type="ChEBI" id="CHEBI:57856"/>
        <dbReference type="ChEBI" id="CHEBI:59789"/>
        <dbReference type="ChEBI" id="CHEBI:82795"/>
        <dbReference type="EC" id="2.1.1.80"/>
    </reaction>
</comment>
<dbReference type="Gene3D" id="3.40.50.150">
    <property type="entry name" value="Vaccinia Virus protein VP39"/>
    <property type="match status" value="1"/>
</dbReference>
<dbReference type="InterPro" id="IPR050903">
    <property type="entry name" value="Bact_Chemotaxis_MeTrfase"/>
</dbReference>
<evidence type="ECO:0000256" key="4">
    <source>
        <dbReference type="ARBA" id="ARBA00022691"/>
    </source>
</evidence>
<gene>
    <name evidence="8" type="ORF">RAMLITH_16940</name>
</gene>
<dbReference type="InterPro" id="IPR000780">
    <property type="entry name" value="CheR_MeTrfase"/>
</dbReference>
<feature type="domain" description="CheR-type methyltransferase" evidence="7">
    <location>
        <begin position="5"/>
        <end position="275"/>
    </location>
</feature>
<sequence length="275" mass="30741">MSTLVLPSAPQITDGEFRDLRGWIHRQAGIHLSDQKKALVCGRLAPRMRHYRLSRFADYFRLLQEGAQPGEPQVAVDLLTTNETHFFREPAHFDYLREQIVAAHRSSGKPLRVWSAACSSGEEPYSIAMTLASAMGGVPWDIVASDLSSRVLERARTAHYPMARARTIPREHLLAFCLKGTGAHEGSFIVAPQLASRVRFMQVNLNQALPRLGEFDLVFLRNVMIYFDAPTKQQVVERIASCLRPGGHLMIGHSESLATIACSLKPLAPSIYRRP</sequence>
<dbReference type="SUPFAM" id="SSF53335">
    <property type="entry name" value="S-adenosyl-L-methionine-dependent methyltransferases"/>
    <property type="match status" value="1"/>
</dbReference>
<keyword evidence="4 5" id="KW-0949">S-adenosyl-L-methionine</keyword>
<dbReference type="RefSeq" id="WP_168108633.1">
    <property type="nucleotide sequence ID" value="NZ_VTOX01000006.1"/>
</dbReference>
<dbReference type="Pfam" id="PF01739">
    <property type="entry name" value="CheR"/>
    <property type="match status" value="1"/>
</dbReference>
<dbReference type="InterPro" id="IPR022642">
    <property type="entry name" value="CheR_C"/>
</dbReference>
<dbReference type="Gene3D" id="1.10.155.10">
    <property type="entry name" value="Chemotaxis receptor methyltransferase CheR, N-terminal domain"/>
    <property type="match status" value="1"/>
</dbReference>
<name>A0A7X6DI00_9BURK</name>